<dbReference type="PANTHER" id="PTHR46797">
    <property type="entry name" value="HTH-TYPE TRANSCRIPTIONAL REGULATOR"/>
    <property type="match status" value="1"/>
</dbReference>
<evidence type="ECO:0000259" key="2">
    <source>
        <dbReference type="PROSITE" id="PS50943"/>
    </source>
</evidence>
<evidence type="ECO:0000313" key="4">
    <source>
        <dbReference type="Proteomes" id="UP000196320"/>
    </source>
</evidence>
<dbReference type="OrthoDB" id="5083071at2"/>
<organism evidence="3 4">
    <name type="scientific">Microbacterium esteraromaticum</name>
    <dbReference type="NCBI Taxonomy" id="57043"/>
    <lineage>
        <taxon>Bacteria</taxon>
        <taxon>Bacillati</taxon>
        <taxon>Actinomycetota</taxon>
        <taxon>Actinomycetes</taxon>
        <taxon>Micrococcales</taxon>
        <taxon>Microbacteriaceae</taxon>
        <taxon>Microbacterium</taxon>
    </lineage>
</organism>
<dbReference type="SUPFAM" id="SSF47413">
    <property type="entry name" value="lambda repressor-like DNA-binding domains"/>
    <property type="match status" value="1"/>
</dbReference>
<accession>A0A1R4ISV1</accession>
<dbReference type="Proteomes" id="UP000196320">
    <property type="component" value="Unassembled WGS sequence"/>
</dbReference>
<gene>
    <name evidence="3" type="ORF">FM104_03820</name>
</gene>
<name>A0A1R4ISV1_9MICO</name>
<dbReference type="AlphaFoldDB" id="A0A1R4ISV1"/>
<dbReference type="Pfam" id="PF01381">
    <property type="entry name" value="HTH_3"/>
    <property type="match status" value="1"/>
</dbReference>
<dbReference type="PROSITE" id="PS50943">
    <property type="entry name" value="HTH_CROC1"/>
    <property type="match status" value="1"/>
</dbReference>
<evidence type="ECO:0000256" key="1">
    <source>
        <dbReference type="ARBA" id="ARBA00023125"/>
    </source>
</evidence>
<proteinExistence type="predicted"/>
<dbReference type="GO" id="GO:0003677">
    <property type="term" value="F:DNA binding"/>
    <property type="evidence" value="ECO:0007669"/>
    <property type="project" value="UniProtKB-KW"/>
</dbReference>
<dbReference type="RefSeq" id="WP_087130138.1">
    <property type="nucleotide sequence ID" value="NZ_FUKO01000012.1"/>
</dbReference>
<feature type="domain" description="HTH cro/C1-type" evidence="2">
    <location>
        <begin position="13"/>
        <end position="66"/>
    </location>
</feature>
<dbReference type="CDD" id="cd00093">
    <property type="entry name" value="HTH_XRE"/>
    <property type="match status" value="1"/>
</dbReference>
<dbReference type="InterPro" id="IPR010982">
    <property type="entry name" value="Lambda_DNA-bd_dom_sf"/>
</dbReference>
<dbReference type="Gene3D" id="1.10.260.40">
    <property type="entry name" value="lambda repressor-like DNA-binding domains"/>
    <property type="match status" value="1"/>
</dbReference>
<keyword evidence="4" id="KW-1185">Reference proteome</keyword>
<protein>
    <recommendedName>
        <fullName evidence="2">HTH cro/C1-type domain-containing protein</fullName>
    </recommendedName>
</protein>
<sequence>MTGRDRLTFGDDIREARNQRGWTQEELAERAGVSRPTIARVERGDDVSTANLAKVAAALGLEIRLAGRDEG</sequence>
<dbReference type="SMART" id="SM00530">
    <property type="entry name" value="HTH_XRE"/>
    <property type="match status" value="1"/>
</dbReference>
<dbReference type="EMBL" id="FUKO01000012">
    <property type="protein sequence ID" value="SJN22976.1"/>
    <property type="molecule type" value="Genomic_DNA"/>
</dbReference>
<dbReference type="GO" id="GO:0003700">
    <property type="term" value="F:DNA-binding transcription factor activity"/>
    <property type="evidence" value="ECO:0007669"/>
    <property type="project" value="TreeGrafter"/>
</dbReference>
<keyword evidence="1" id="KW-0238">DNA-binding</keyword>
<dbReference type="InterPro" id="IPR050807">
    <property type="entry name" value="TransReg_Diox_bact_type"/>
</dbReference>
<dbReference type="PANTHER" id="PTHR46797:SF1">
    <property type="entry name" value="METHYLPHOSPHONATE SYNTHASE"/>
    <property type="match status" value="1"/>
</dbReference>
<dbReference type="InterPro" id="IPR001387">
    <property type="entry name" value="Cro/C1-type_HTH"/>
</dbReference>
<reference evidence="3 4" key="1">
    <citation type="submission" date="2017-02" db="EMBL/GenBank/DDBJ databases">
        <authorList>
            <person name="Peterson S.W."/>
        </authorList>
    </citation>
    <scope>NUCLEOTIDE SEQUENCE [LARGE SCALE GENOMIC DNA]</scope>
    <source>
        <strain evidence="3 4">B Mb 05.01</strain>
    </source>
</reference>
<evidence type="ECO:0000313" key="3">
    <source>
        <dbReference type="EMBL" id="SJN22976.1"/>
    </source>
</evidence>
<dbReference type="GO" id="GO:0005829">
    <property type="term" value="C:cytosol"/>
    <property type="evidence" value="ECO:0007669"/>
    <property type="project" value="TreeGrafter"/>
</dbReference>